<protein>
    <submittedName>
        <fullName evidence="1">Uncharacterized protein</fullName>
    </submittedName>
</protein>
<dbReference type="AlphaFoldDB" id="A0A840DPM5"/>
<evidence type="ECO:0000313" key="1">
    <source>
        <dbReference type="EMBL" id="MBB4075111.1"/>
    </source>
</evidence>
<reference evidence="1 2" key="1">
    <citation type="submission" date="2020-08" db="EMBL/GenBank/DDBJ databases">
        <title>Genomic Encyclopedia of Type Strains, Phase IV (KMG-IV): sequencing the most valuable type-strain genomes for metagenomic binning, comparative biology and taxonomic classification.</title>
        <authorList>
            <person name="Goeker M."/>
        </authorList>
    </citation>
    <scope>NUCLEOTIDE SEQUENCE [LARGE SCALE GENOMIC DNA]</scope>
    <source>
        <strain evidence="1 2">DSM 17075</strain>
    </source>
</reference>
<dbReference type="EMBL" id="JACIDE010000025">
    <property type="protein sequence ID" value="MBB4075111.1"/>
    <property type="molecule type" value="Genomic_DNA"/>
</dbReference>
<dbReference type="Proteomes" id="UP000559598">
    <property type="component" value="Unassembled WGS sequence"/>
</dbReference>
<name>A0A840DPM5_9BACL</name>
<evidence type="ECO:0000313" key="2">
    <source>
        <dbReference type="Proteomes" id="UP000559598"/>
    </source>
</evidence>
<proteinExistence type="predicted"/>
<organism evidence="1 2">
    <name type="scientific">Anoxybacteroides voinovskiense</name>
    <dbReference type="NCBI Taxonomy" id="230470"/>
    <lineage>
        <taxon>Bacteria</taxon>
        <taxon>Bacillati</taxon>
        <taxon>Bacillota</taxon>
        <taxon>Bacilli</taxon>
        <taxon>Bacillales</taxon>
        <taxon>Anoxybacillaceae</taxon>
        <taxon>Anoxybacteroides</taxon>
    </lineage>
</organism>
<accession>A0A840DPM5</accession>
<comment type="caution">
    <text evidence="1">The sequence shown here is derived from an EMBL/GenBank/DDBJ whole genome shotgun (WGS) entry which is preliminary data.</text>
</comment>
<keyword evidence="2" id="KW-1185">Reference proteome</keyword>
<sequence length="90" mass="10764">MITFAEVKCYNCENSFPVYWNNWEKNLPIRCPFCIASFNEKFTEMLKHSLGTVNELNKELRSRHSDGSHDLFQVDFKHVYVPIDKYRLDD</sequence>
<gene>
    <name evidence="1" type="ORF">GGR02_002913</name>
</gene>